<gene>
    <name evidence="1" type="ORF">SVUK_LOCUS11287</name>
</gene>
<evidence type="ECO:0000313" key="2">
    <source>
        <dbReference type="Proteomes" id="UP000270094"/>
    </source>
</evidence>
<dbReference type="EMBL" id="UYYB01096697">
    <property type="protein sequence ID" value="VDM76289.1"/>
    <property type="molecule type" value="Genomic_DNA"/>
</dbReference>
<evidence type="ECO:0000313" key="1">
    <source>
        <dbReference type="EMBL" id="VDM76289.1"/>
    </source>
</evidence>
<protein>
    <recommendedName>
        <fullName evidence="3">Reverse transcriptase domain-containing protein</fullName>
    </recommendedName>
</protein>
<sequence>MSSRPMSGCTGRHGFRTKRTSQRLAMEIVSCFAPTMPERSPPTPIFKVPPRLAILRLRPLHQKAITIINCYSLTSAADDSKLDAFYEDLEEVIRKENSIYNCVDHIQTVSRVIEVCREYPLPLILTFVDYEEAFDSVETNAILSALVD</sequence>
<dbReference type="Proteomes" id="UP000270094">
    <property type="component" value="Unassembled WGS sequence"/>
</dbReference>
<accession>A0A3P7J8M2</accession>
<evidence type="ECO:0008006" key="3">
    <source>
        <dbReference type="Google" id="ProtNLM"/>
    </source>
</evidence>
<reference evidence="1 2" key="1">
    <citation type="submission" date="2018-11" db="EMBL/GenBank/DDBJ databases">
        <authorList>
            <consortium name="Pathogen Informatics"/>
        </authorList>
    </citation>
    <scope>NUCLEOTIDE SEQUENCE [LARGE SCALE GENOMIC DNA]</scope>
</reference>
<organism evidence="1 2">
    <name type="scientific">Strongylus vulgaris</name>
    <name type="common">Blood worm</name>
    <dbReference type="NCBI Taxonomy" id="40348"/>
    <lineage>
        <taxon>Eukaryota</taxon>
        <taxon>Metazoa</taxon>
        <taxon>Ecdysozoa</taxon>
        <taxon>Nematoda</taxon>
        <taxon>Chromadorea</taxon>
        <taxon>Rhabditida</taxon>
        <taxon>Rhabditina</taxon>
        <taxon>Rhabditomorpha</taxon>
        <taxon>Strongyloidea</taxon>
        <taxon>Strongylidae</taxon>
        <taxon>Strongylus</taxon>
    </lineage>
</organism>
<dbReference type="AlphaFoldDB" id="A0A3P7J8M2"/>
<dbReference type="OrthoDB" id="410104at2759"/>
<keyword evidence="2" id="KW-1185">Reference proteome</keyword>
<proteinExistence type="predicted"/>
<name>A0A3P7J8M2_STRVU</name>